<dbReference type="EMBL" id="KV784384">
    <property type="protein sequence ID" value="OEU07631.1"/>
    <property type="molecule type" value="Genomic_DNA"/>
</dbReference>
<dbReference type="SUPFAM" id="SSF102735">
    <property type="entry name" value="Trigger factor ribosome-binding domain"/>
    <property type="match status" value="1"/>
</dbReference>
<gene>
    <name evidence="4" type="ORF">FRACYDRAFT_271895</name>
</gene>
<dbReference type="OrthoDB" id="203129at2759"/>
<dbReference type="Proteomes" id="UP000095751">
    <property type="component" value="Unassembled WGS sequence"/>
</dbReference>
<evidence type="ECO:0000256" key="1">
    <source>
        <dbReference type="SAM" id="MobiDB-lite"/>
    </source>
</evidence>
<dbReference type="GO" id="GO:0015031">
    <property type="term" value="P:protein transport"/>
    <property type="evidence" value="ECO:0007669"/>
    <property type="project" value="InterPro"/>
</dbReference>
<feature type="chain" id="PRO_5009192059" description="Trigger factor ribosome-binding bacterial domain-containing protein" evidence="2">
    <location>
        <begin position="27"/>
        <end position="262"/>
    </location>
</feature>
<evidence type="ECO:0000313" key="5">
    <source>
        <dbReference type="Proteomes" id="UP000095751"/>
    </source>
</evidence>
<dbReference type="Pfam" id="PF05697">
    <property type="entry name" value="Trigger_N"/>
    <property type="match status" value="1"/>
</dbReference>
<sequence length="262" mass="27878">MMNSLILTVLLLGCAATFSLLDPVAAFVVTSSSLSLSSSSSSSSLLTSRLHAEAKATTVELKPEPEGGEEITSVKTMTGSRMKDMGEATGLTGVRNKGEEDANETVYKFWLKARVEGPLIKELHSTVLKDSAKKANFPGFRKGQVPPFAMPQIKGFAVQEGVIRTCQSAVDAYGLKSVNGIDGEVEVLEDIPEIAKVYKLPGNEGIEFTAYFNAIYDPAYAEQLKQKVVRGGEGVVNSDSDASVIDVEPTTTTTASAEETTA</sequence>
<reference evidence="4 5" key="1">
    <citation type="submission" date="2016-09" db="EMBL/GenBank/DDBJ databases">
        <title>Extensive genetic diversity and differential bi-allelic expression allows diatom success in the polar Southern Ocean.</title>
        <authorList>
            <consortium name="DOE Joint Genome Institute"/>
            <person name="Mock T."/>
            <person name="Otillar R.P."/>
            <person name="Strauss J."/>
            <person name="Dupont C."/>
            <person name="Frickenhaus S."/>
            <person name="Maumus F."/>
            <person name="Mcmullan M."/>
            <person name="Sanges R."/>
            <person name="Schmutz J."/>
            <person name="Toseland A."/>
            <person name="Valas R."/>
            <person name="Veluchamy A."/>
            <person name="Ward B.J."/>
            <person name="Allen A."/>
            <person name="Barry K."/>
            <person name="Falciatore A."/>
            <person name="Ferrante M."/>
            <person name="Fortunato A.E."/>
            <person name="Gloeckner G."/>
            <person name="Gruber A."/>
            <person name="Hipkin R."/>
            <person name="Janech M."/>
            <person name="Kroth P."/>
            <person name="Leese F."/>
            <person name="Lindquist E."/>
            <person name="Lyon B.R."/>
            <person name="Martin J."/>
            <person name="Mayer C."/>
            <person name="Parker M."/>
            <person name="Quesneville H."/>
            <person name="Raymond J."/>
            <person name="Uhlig C."/>
            <person name="Valentin K.U."/>
            <person name="Worden A.Z."/>
            <person name="Armbrust E.V."/>
            <person name="Bowler C."/>
            <person name="Green B."/>
            <person name="Moulton V."/>
            <person name="Van Oosterhout C."/>
            <person name="Grigoriev I."/>
        </authorList>
    </citation>
    <scope>NUCLEOTIDE SEQUENCE [LARGE SCALE GENOMIC DNA]</scope>
    <source>
        <strain evidence="4 5">CCMP1102</strain>
    </source>
</reference>
<name>A0A1E7ENX1_9STRA</name>
<keyword evidence="5" id="KW-1185">Reference proteome</keyword>
<dbReference type="KEGG" id="fcy:FRACYDRAFT_271895"/>
<proteinExistence type="predicted"/>
<protein>
    <recommendedName>
        <fullName evidence="3">Trigger factor ribosome-binding bacterial domain-containing protein</fullName>
    </recommendedName>
</protein>
<accession>A0A1E7ENX1</accession>
<feature type="region of interest" description="Disordered" evidence="1">
    <location>
        <begin position="239"/>
        <end position="262"/>
    </location>
</feature>
<organism evidence="4 5">
    <name type="scientific">Fragilariopsis cylindrus CCMP1102</name>
    <dbReference type="NCBI Taxonomy" id="635003"/>
    <lineage>
        <taxon>Eukaryota</taxon>
        <taxon>Sar</taxon>
        <taxon>Stramenopiles</taxon>
        <taxon>Ochrophyta</taxon>
        <taxon>Bacillariophyta</taxon>
        <taxon>Bacillariophyceae</taxon>
        <taxon>Bacillariophycidae</taxon>
        <taxon>Bacillariales</taxon>
        <taxon>Bacillariaceae</taxon>
        <taxon>Fragilariopsis</taxon>
    </lineage>
</organism>
<dbReference type="InterPro" id="IPR008881">
    <property type="entry name" value="Trigger_fac_ribosome-bd_bac"/>
</dbReference>
<dbReference type="GO" id="GO:0006457">
    <property type="term" value="P:protein folding"/>
    <property type="evidence" value="ECO:0007669"/>
    <property type="project" value="InterPro"/>
</dbReference>
<evidence type="ECO:0000256" key="2">
    <source>
        <dbReference type="SAM" id="SignalP"/>
    </source>
</evidence>
<evidence type="ECO:0000313" key="4">
    <source>
        <dbReference type="EMBL" id="OEU07631.1"/>
    </source>
</evidence>
<feature type="compositionally biased region" description="Low complexity" evidence="1">
    <location>
        <begin position="248"/>
        <end position="262"/>
    </location>
</feature>
<feature type="domain" description="Trigger factor ribosome-binding bacterial" evidence="3">
    <location>
        <begin position="111"/>
        <end position="212"/>
    </location>
</feature>
<keyword evidence="2" id="KW-0732">Signal</keyword>
<feature type="signal peptide" evidence="2">
    <location>
        <begin position="1"/>
        <end position="26"/>
    </location>
</feature>
<dbReference type="InterPro" id="IPR036611">
    <property type="entry name" value="Trigger_fac_ribosome-bd_sf"/>
</dbReference>
<dbReference type="Gene3D" id="3.30.70.1050">
    <property type="entry name" value="Trigger factor ribosome-binding domain"/>
    <property type="match status" value="1"/>
</dbReference>
<dbReference type="InParanoid" id="A0A1E7ENX1"/>
<evidence type="ECO:0000259" key="3">
    <source>
        <dbReference type="Pfam" id="PF05697"/>
    </source>
</evidence>
<dbReference type="AlphaFoldDB" id="A0A1E7ENX1"/>